<organism evidence="2 3">
    <name type="scientific">Rhynchospora pubera</name>
    <dbReference type="NCBI Taxonomy" id="906938"/>
    <lineage>
        <taxon>Eukaryota</taxon>
        <taxon>Viridiplantae</taxon>
        <taxon>Streptophyta</taxon>
        <taxon>Embryophyta</taxon>
        <taxon>Tracheophyta</taxon>
        <taxon>Spermatophyta</taxon>
        <taxon>Magnoliopsida</taxon>
        <taxon>Liliopsida</taxon>
        <taxon>Poales</taxon>
        <taxon>Cyperaceae</taxon>
        <taxon>Cyperoideae</taxon>
        <taxon>Rhynchosporeae</taxon>
        <taxon>Rhynchospora</taxon>
    </lineage>
</organism>
<reference evidence="2" key="1">
    <citation type="submission" date="2022-08" db="EMBL/GenBank/DDBJ databases">
        <authorList>
            <person name="Marques A."/>
        </authorList>
    </citation>
    <scope>NUCLEOTIDE SEQUENCE</scope>
    <source>
        <strain evidence="2">RhyPub2mFocal</strain>
        <tissue evidence="2">Leaves</tissue>
    </source>
</reference>
<accession>A0AAV8FY03</accession>
<gene>
    <name evidence="2" type="ORF">LUZ62_047237</name>
</gene>
<comment type="caution">
    <text evidence="2">The sequence shown here is derived from an EMBL/GenBank/DDBJ whole genome shotgun (WGS) entry which is preliminary data.</text>
</comment>
<feature type="compositionally biased region" description="Basic and acidic residues" evidence="1">
    <location>
        <begin position="214"/>
        <end position="235"/>
    </location>
</feature>
<sequence>MSSRVVFEGIFSSGLRKINPQTKIQGLGNNCFTVEFTKQEELLRVMAKNIWLCNKDLVVMRMATGADDLTDPHINDFECWVEVHGVPPESLDQTGIEMVMQKIGAPLTEIKSFWYGGQRVYKRKVLLNLKESLQPKLPMRHPQLGVKWIYVVYDNIANVCMFCAMIGHDQSCCPRKFRLKQMQHEEEHKEKLGSNLIPETMEWKWLTNRALVPREDEHDTHRNVEPKHAAADIEKAASSSAPRSIEERGLKRPIDLNQYKLLTVSQVDDEAGDDSASGHLNYKRAKEAIPNSHSRFQ</sequence>
<feature type="region of interest" description="Disordered" evidence="1">
    <location>
        <begin position="266"/>
        <end position="297"/>
    </location>
</feature>
<proteinExistence type="predicted"/>
<dbReference type="Proteomes" id="UP001140206">
    <property type="component" value="Chromosome 2"/>
</dbReference>
<evidence type="ECO:0000313" key="2">
    <source>
        <dbReference type="EMBL" id="KAJ4795991.1"/>
    </source>
</evidence>
<protein>
    <recommendedName>
        <fullName evidence="4">DUF4283 domain-containing protein</fullName>
    </recommendedName>
</protein>
<dbReference type="AlphaFoldDB" id="A0AAV8FY03"/>
<feature type="region of interest" description="Disordered" evidence="1">
    <location>
        <begin position="214"/>
        <end position="249"/>
    </location>
</feature>
<dbReference type="EMBL" id="JAMFTS010000002">
    <property type="protein sequence ID" value="KAJ4795991.1"/>
    <property type="molecule type" value="Genomic_DNA"/>
</dbReference>
<evidence type="ECO:0008006" key="4">
    <source>
        <dbReference type="Google" id="ProtNLM"/>
    </source>
</evidence>
<keyword evidence="3" id="KW-1185">Reference proteome</keyword>
<dbReference type="PANTHER" id="PTHR31286:SF180">
    <property type="entry name" value="OS10G0362600 PROTEIN"/>
    <property type="match status" value="1"/>
</dbReference>
<dbReference type="InterPro" id="IPR040256">
    <property type="entry name" value="At4g02000-like"/>
</dbReference>
<evidence type="ECO:0000313" key="3">
    <source>
        <dbReference type="Proteomes" id="UP001140206"/>
    </source>
</evidence>
<name>A0AAV8FY03_9POAL</name>
<evidence type="ECO:0000256" key="1">
    <source>
        <dbReference type="SAM" id="MobiDB-lite"/>
    </source>
</evidence>
<dbReference type="PANTHER" id="PTHR31286">
    <property type="entry name" value="GLYCINE-RICH CELL WALL STRUCTURAL PROTEIN 1.8-LIKE"/>
    <property type="match status" value="1"/>
</dbReference>